<evidence type="ECO:0000259" key="22">
    <source>
        <dbReference type="PROSITE" id="PS50109"/>
    </source>
</evidence>
<dbReference type="GO" id="GO:0046983">
    <property type="term" value="F:protein dimerization activity"/>
    <property type="evidence" value="ECO:0007669"/>
    <property type="project" value="InterPro"/>
</dbReference>
<name>A0A7W9GGW1_9ACTN</name>
<comment type="caution">
    <text evidence="24">The sequence shown here is derived from an EMBL/GenBank/DDBJ whole genome shotgun (WGS) entry which is preliminary data.</text>
</comment>
<dbReference type="CDD" id="cd16917">
    <property type="entry name" value="HATPase_UhpB-NarQ-NarX-like"/>
    <property type="match status" value="1"/>
</dbReference>
<evidence type="ECO:0000313" key="25">
    <source>
        <dbReference type="Proteomes" id="UP000579153"/>
    </source>
</evidence>
<evidence type="ECO:0000256" key="17">
    <source>
        <dbReference type="ARBA" id="ARBA00023014"/>
    </source>
</evidence>
<reference evidence="24 25" key="1">
    <citation type="submission" date="2020-08" db="EMBL/GenBank/DDBJ databases">
        <title>Sequencing the genomes of 1000 actinobacteria strains.</title>
        <authorList>
            <person name="Klenk H.-P."/>
        </authorList>
    </citation>
    <scope>NUCLEOTIDE SEQUENCE [LARGE SCALE GENOMIC DNA]</scope>
    <source>
        <strain evidence="24 25">DSM 45507</strain>
    </source>
</reference>
<evidence type="ECO:0000256" key="12">
    <source>
        <dbReference type="ARBA" id="ARBA00022723"/>
    </source>
</evidence>
<dbReference type="EC" id="2.7.13.3" evidence="5"/>
<dbReference type="PANTHER" id="PTHR24421">
    <property type="entry name" value="NITRATE/NITRITE SENSOR PROTEIN NARX-RELATED"/>
    <property type="match status" value="1"/>
</dbReference>
<evidence type="ECO:0000256" key="20">
    <source>
        <dbReference type="SAM" id="MobiDB-lite"/>
    </source>
</evidence>
<keyword evidence="7" id="KW-0004">4Fe-4S</keyword>
<dbReference type="SUPFAM" id="SSF55874">
    <property type="entry name" value="ATPase domain of HSP90 chaperone/DNA topoisomerase II/histidine kinase"/>
    <property type="match status" value="1"/>
</dbReference>
<feature type="domain" description="Histidine kinase" evidence="22">
    <location>
        <begin position="251"/>
        <end position="444"/>
    </location>
</feature>
<dbReference type="InterPro" id="IPR004358">
    <property type="entry name" value="Sig_transdc_His_kin-like_C"/>
</dbReference>
<evidence type="ECO:0000256" key="1">
    <source>
        <dbReference type="ARBA" id="ARBA00000085"/>
    </source>
</evidence>
<evidence type="ECO:0000256" key="21">
    <source>
        <dbReference type="SAM" id="Phobius"/>
    </source>
</evidence>
<comment type="cofactor">
    <cofactor evidence="2">
        <name>[4Fe-4S] cluster</name>
        <dbReference type="ChEBI" id="CHEBI:49883"/>
    </cofactor>
</comment>
<evidence type="ECO:0000256" key="8">
    <source>
        <dbReference type="ARBA" id="ARBA00022490"/>
    </source>
</evidence>
<dbReference type="Gene3D" id="1.20.5.1930">
    <property type="match status" value="1"/>
</dbReference>
<dbReference type="InterPro" id="IPR003660">
    <property type="entry name" value="HAMP_dom"/>
</dbReference>
<keyword evidence="15" id="KW-0408">Iron</keyword>
<dbReference type="PROSITE" id="PS50109">
    <property type="entry name" value="HIS_KIN"/>
    <property type="match status" value="1"/>
</dbReference>
<evidence type="ECO:0000256" key="11">
    <source>
        <dbReference type="ARBA" id="ARBA00022692"/>
    </source>
</evidence>
<evidence type="ECO:0000256" key="7">
    <source>
        <dbReference type="ARBA" id="ARBA00022485"/>
    </source>
</evidence>
<dbReference type="InterPro" id="IPR003594">
    <property type="entry name" value="HATPase_dom"/>
</dbReference>
<dbReference type="CDD" id="cd06225">
    <property type="entry name" value="HAMP"/>
    <property type="match status" value="1"/>
</dbReference>
<protein>
    <recommendedName>
        <fullName evidence="6">Oxygen sensor histidine kinase NreB</fullName>
        <ecNumber evidence="5">2.7.13.3</ecNumber>
    </recommendedName>
    <alternativeName>
        <fullName evidence="19">Nitrogen regulation protein B</fullName>
    </alternativeName>
</protein>
<evidence type="ECO:0000256" key="14">
    <source>
        <dbReference type="ARBA" id="ARBA00022989"/>
    </source>
</evidence>
<dbReference type="PRINTS" id="PR00344">
    <property type="entry name" value="BCTRLSENSOR"/>
</dbReference>
<keyword evidence="10" id="KW-0808">Transferase</keyword>
<evidence type="ECO:0000256" key="2">
    <source>
        <dbReference type="ARBA" id="ARBA00001966"/>
    </source>
</evidence>
<dbReference type="SMART" id="SM00387">
    <property type="entry name" value="HATPase_c"/>
    <property type="match status" value="1"/>
</dbReference>
<dbReference type="SUPFAM" id="SSF158472">
    <property type="entry name" value="HAMP domain-like"/>
    <property type="match status" value="1"/>
</dbReference>
<dbReference type="InterPro" id="IPR050482">
    <property type="entry name" value="Sensor_HK_TwoCompSys"/>
</dbReference>
<keyword evidence="11 21" id="KW-0812">Transmembrane</keyword>
<dbReference type="Pfam" id="PF00672">
    <property type="entry name" value="HAMP"/>
    <property type="match status" value="1"/>
</dbReference>
<keyword evidence="8" id="KW-0963">Cytoplasm</keyword>
<dbReference type="GO" id="GO:0046872">
    <property type="term" value="F:metal ion binding"/>
    <property type="evidence" value="ECO:0007669"/>
    <property type="project" value="UniProtKB-KW"/>
</dbReference>
<dbReference type="GO" id="GO:0051539">
    <property type="term" value="F:4 iron, 4 sulfur cluster binding"/>
    <property type="evidence" value="ECO:0007669"/>
    <property type="project" value="UniProtKB-KW"/>
</dbReference>
<comment type="function">
    <text evidence="18">Member of the two-component regulatory system NreB/NreC involved in the control of dissimilatory nitrate/nitrite reduction in response to oxygen. NreB functions as a direct oxygen sensor histidine kinase which is autophosphorylated, in the absence of oxygen, probably at the conserved histidine residue, and transfers its phosphate group probably to a conserved aspartate residue of NreC. NreB/NreC activates the expression of the nitrate (narGHJI) and nitrite (nir) reductase operons, as well as the putative nitrate transporter gene narT.</text>
</comment>
<evidence type="ECO:0000256" key="4">
    <source>
        <dbReference type="ARBA" id="ARBA00004496"/>
    </source>
</evidence>
<evidence type="ECO:0000313" key="24">
    <source>
        <dbReference type="EMBL" id="MBB5783473.1"/>
    </source>
</evidence>
<evidence type="ECO:0000256" key="6">
    <source>
        <dbReference type="ARBA" id="ARBA00017322"/>
    </source>
</evidence>
<evidence type="ECO:0000256" key="10">
    <source>
        <dbReference type="ARBA" id="ARBA00022679"/>
    </source>
</evidence>
<evidence type="ECO:0000259" key="23">
    <source>
        <dbReference type="PROSITE" id="PS50885"/>
    </source>
</evidence>
<feature type="domain" description="HAMP" evidence="23">
    <location>
        <begin position="182"/>
        <end position="234"/>
    </location>
</feature>
<dbReference type="InterPro" id="IPR036890">
    <property type="entry name" value="HATPase_C_sf"/>
</dbReference>
<keyword evidence="16" id="KW-0902">Two-component regulatory system</keyword>
<dbReference type="AlphaFoldDB" id="A0A7W9GGW1"/>
<gene>
    <name evidence="24" type="ORF">HD596_010229</name>
</gene>
<dbReference type="PROSITE" id="PS50885">
    <property type="entry name" value="HAMP"/>
    <property type="match status" value="1"/>
</dbReference>
<keyword evidence="12" id="KW-0479">Metal-binding</keyword>
<dbReference type="GO" id="GO:0005737">
    <property type="term" value="C:cytoplasm"/>
    <property type="evidence" value="ECO:0007669"/>
    <property type="project" value="UniProtKB-SubCell"/>
</dbReference>
<keyword evidence="25" id="KW-1185">Reference proteome</keyword>
<keyword evidence="13 24" id="KW-0418">Kinase</keyword>
<comment type="catalytic activity">
    <reaction evidence="1">
        <text>ATP + protein L-histidine = ADP + protein N-phospho-L-histidine.</text>
        <dbReference type="EC" id="2.7.13.3"/>
    </reaction>
</comment>
<dbReference type="EMBL" id="JACHMB010000001">
    <property type="protein sequence ID" value="MBB5783473.1"/>
    <property type="molecule type" value="Genomic_DNA"/>
</dbReference>
<dbReference type="InterPro" id="IPR011712">
    <property type="entry name" value="Sig_transdc_His_kin_sub3_dim/P"/>
</dbReference>
<evidence type="ECO:0000256" key="9">
    <source>
        <dbReference type="ARBA" id="ARBA00022553"/>
    </source>
</evidence>
<feature type="transmembrane region" description="Helical" evidence="21">
    <location>
        <begin position="160"/>
        <end position="180"/>
    </location>
</feature>
<dbReference type="Gene3D" id="3.30.565.10">
    <property type="entry name" value="Histidine kinase-like ATPase, C-terminal domain"/>
    <property type="match status" value="1"/>
</dbReference>
<evidence type="ECO:0000256" key="3">
    <source>
        <dbReference type="ARBA" id="ARBA00004370"/>
    </source>
</evidence>
<dbReference type="GO" id="GO:0016020">
    <property type="term" value="C:membrane"/>
    <property type="evidence" value="ECO:0007669"/>
    <property type="project" value="UniProtKB-SubCell"/>
</dbReference>
<keyword evidence="17" id="KW-0411">Iron-sulfur</keyword>
<evidence type="ECO:0000256" key="5">
    <source>
        <dbReference type="ARBA" id="ARBA00012438"/>
    </source>
</evidence>
<organism evidence="24 25">
    <name type="scientific">Nonomuraea jabiensis</name>
    <dbReference type="NCBI Taxonomy" id="882448"/>
    <lineage>
        <taxon>Bacteria</taxon>
        <taxon>Bacillati</taxon>
        <taxon>Actinomycetota</taxon>
        <taxon>Actinomycetes</taxon>
        <taxon>Streptosporangiales</taxon>
        <taxon>Streptosporangiaceae</taxon>
        <taxon>Nonomuraea</taxon>
    </lineage>
</organism>
<dbReference type="Gene3D" id="6.10.340.10">
    <property type="match status" value="1"/>
</dbReference>
<accession>A0A7W9GGW1</accession>
<dbReference type="Pfam" id="PF07730">
    <property type="entry name" value="HisKA_3"/>
    <property type="match status" value="1"/>
</dbReference>
<keyword evidence="14 21" id="KW-1133">Transmembrane helix</keyword>
<dbReference type="InterPro" id="IPR005467">
    <property type="entry name" value="His_kinase_dom"/>
</dbReference>
<evidence type="ECO:0000256" key="15">
    <source>
        <dbReference type="ARBA" id="ARBA00023004"/>
    </source>
</evidence>
<evidence type="ECO:0000256" key="18">
    <source>
        <dbReference type="ARBA" id="ARBA00024827"/>
    </source>
</evidence>
<keyword evidence="9" id="KW-0597">Phosphoprotein</keyword>
<evidence type="ECO:0000256" key="19">
    <source>
        <dbReference type="ARBA" id="ARBA00030800"/>
    </source>
</evidence>
<comment type="subcellular location">
    <subcellularLocation>
        <location evidence="4">Cytoplasm</location>
    </subcellularLocation>
    <subcellularLocation>
        <location evidence="3">Membrane</location>
    </subcellularLocation>
</comment>
<sequence>MMKTQVTVQTSSGCTRQDRAGLFGAGQAAGLSLLADDLTRQQDGRSRPEILAAVARRWLAATASADSKMVRAVAGLDGRLVQPSEPSAYGAGSTPPGLSSSTQARTGAITLSGNEVGWAINPVEAAGQVIGVVYVQDRSVTDGSPVVDVASDGDDRAGPLSAGLALVVLVPVCLVFGLLSTRKLIKRIQRLAAGAATMAAGDLTTRVPVSAGDEIGRLEEGFNVMAERVVAAGRAERELAGAQARRLERTRIARELHDSVSQDLFSLSLVARSLRRTLPESSRFQEQAESMEKTVEHTMREMRAMLLQLRPIALEEAGLVATLRDLCEAFQVRLGVTVETDLHEVRLGPGAEHAVLRIVQEALSNATRHGGAQRIELRLRQKGEEIEIVVRDYGRGFDMARKHDSHGMGLEMMRERVIEVGGVIEVVSAPGSGTTVRVRVPAEEA</sequence>
<dbReference type="SMART" id="SM00304">
    <property type="entry name" value="HAMP"/>
    <property type="match status" value="1"/>
</dbReference>
<keyword evidence="21" id="KW-0472">Membrane</keyword>
<dbReference type="Proteomes" id="UP000579153">
    <property type="component" value="Unassembled WGS sequence"/>
</dbReference>
<dbReference type="Pfam" id="PF02518">
    <property type="entry name" value="HATPase_c"/>
    <property type="match status" value="1"/>
</dbReference>
<evidence type="ECO:0000256" key="13">
    <source>
        <dbReference type="ARBA" id="ARBA00022777"/>
    </source>
</evidence>
<dbReference type="PANTHER" id="PTHR24421:SF61">
    <property type="entry name" value="OXYGEN SENSOR HISTIDINE KINASE NREB"/>
    <property type="match status" value="1"/>
</dbReference>
<dbReference type="GO" id="GO:0000155">
    <property type="term" value="F:phosphorelay sensor kinase activity"/>
    <property type="evidence" value="ECO:0007669"/>
    <property type="project" value="InterPro"/>
</dbReference>
<proteinExistence type="predicted"/>
<feature type="region of interest" description="Disordered" evidence="20">
    <location>
        <begin position="84"/>
        <end position="103"/>
    </location>
</feature>
<evidence type="ECO:0000256" key="16">
    <source>
        <dbReference type="ARBA" id="ARBA00023012"/>
    </source>
</evidence>